<organism evidence="9 10">
    <name type="scientific">Perkinsus olseni</name>
    <name type="common">Perkinsus atlanticus</name>
    <dbReference type="NCBI Taxonomy" id="32597"/>
    <lineage>
        <taxon>Eukaryota</taxon>
        <taxon>Sar</taxon>
        <taxon>Alveolata</taxon>
        <taxon>Perkinsozoa</taxon>
        <taxon>Perkinsea</taxon>
        <taxon>Perkinsida</taxon>
        <taxon>Perkinsidae</taxon>
        <taxon>Perkinsus</taxon>
    </lineage>
</organism>
<dbReference type="Pfam" id="PF01728">
    <property type="entry name" value="FtsJ"/>
    <property type="match status" value="1"/>
</dbReference>
<feature type="transmembrane region" description="Helical" evidence="7">
    <location>
        <begin position="177"/>
        <end position="197"/>
    </location>
</feature>
<evidence type="ECO:0000313" key="9">
    <source>
        <dbReference type="EMBL" id="KAF4722327.1"/>
    </source>
</evidence>
<feature type="domain" description="Ribosomal RNA methyltransferase FtsJ" evidence="8">
    <location>
        <begin position="276"/>
        <end position="455"/>
    </location>
</feature>
<accession>A0A7J6RP31</accession>
<evidence type="ECO:0000259" key="8">
    <source>
        <dbReference type="Pfam" id="PF01728"/>
    </source>
</evidence>
<evidence type="ECO:0000256" key="4">
    <source>
        <dbReference type="ARBA" id="ARBA00022989"/>
    </source>
</evidence>
<dbReference type="Pfam" id="PF05216">
    <property type="entry name" value="UNC-50"/>
    <property type="match status" value="1"/>
</dbReference>
<dbReference type="PANTHER" id="PTHR12841">
    <property type="entry name" value="PROTEIN UNC-50 HOMOLOG"/>
    <property type="match status" value="1"/>
</dbReference>
<evidence type="ECO:0000256" key="2">
    <source>
        <dbReference type="ARBA" id="ARBA00006293"/>
    </source>
</evidence>
<dbReference type="InterPro" id="IPR007881">
    <property type="entry name" value="UNC-50"/>
</dbReference>
<feature type="transmembrane region" description="Helical" evidence="7">
    <location>
        <begin position="67"/>
        <end position="91"/>
    </location>
</feature>
<evidence type="ECO:0000313" key="10">
    <source>
        <dbReference type="Proteomes" id="UP000574390"/>
    </source>
</evidence>
<dbReference type="Gene3D" id="3.40.50.150">
    <property type="entry name" value="Vaccinia Virus protein VP39"/>
    <property type="match status" value="1"/>
</dbReference>
<dbReference type="InterPro" id="IPR015507">
    <property type="entry name" value="rRNA-MeTfrase_E"/>
</dbReference>
<feature type="transmembrane region" description="Helical" evidence="7">
    <location>
        <begin position="209"/>
        <end position="227"/>
    </location>
</feature>
<feature type="transmembrane region" description="Helical" evidence="7">
    <location>
        <begin position="97"/>
        <end position="121"/>
    </location>
</feature>
<feature type="region of interest" description="Disordered" evidence="6">
    <location>
        <begin position="478"/>
        <end position="516"/>
    </location>
</feature>
<evidence type="ECO:0000256" key="6">
    <source>
        <dbReference type="SAM" id="MobiDB-lite"/>
    </source>
</evidence>
<dbReference type="EMBL" id="JABANM010020745">
    <property type="protein sequence ID" value="KAF4722327.1"/>
    <property type="molecule type" value="Genomic_DNA"/>
</dbReference>
<feature type="non-terminal residue" evidence="9">
    <location>
        <position position="1"/>
    </location>
</feature>
<reference evidence="9 10" key="1">
    <citation type="submission" date="2020-04" db="EMBL/GenBank/DDBJ databases">
        <title>Perkinsus olseni comparative genomics.</title>
        <authorList>
            <person name="Bogema D.R."/>
        </authorList>
    </citation>
    <scope>NUCLEOTIDE SEQUENCE [LARGE SCALE GENOMIC DNA]</scope>
    <source>
        <strain evidence="9">ATCC PRA-205</strain>
    </source>
</reference>
<dbReference type="GO" id="GO:0000139">
    <property type="term" value="C:Golgi membrane"/>
    <property type="evidence" value="ECO:0007669"/>
    <property type="project" value="TreeGrafter"/>
</dbReference>
<dbReference type="HAMAP" id="MF_01547">
    <property type="entry name" value="RNA_methyltr_E"/>
    <property type="match status" value="1"/>
</dbReference>
<evidence type="ECO:0000256" key="5">
    <source>
        <dbReference type="ARBA" id="ARBA00023136"/>
    </source>
</evidence>
<keyword evidence="9" id="KW-0808">Transferase</keyword>
<dbReference type="Proteomes" id="UP000574390">
    <property type="component" value="Unassembled WGS sequence"/>
</dbReference>
<feature type="compositionally biased region" description="Basic and acidic residues" evidence="6">
    <location>
        <begin position="497"/>
        <end position="506"/>
    </location>
</feature>
<comment type="caution">
    <text evidence="9">The sequence shown here is derived from an EMBL/GenBank/DDBJ whole genome shotgun (WGS) entry which is preliminary data.</text>
</comment>
<evidence type="ECO:0000256" key="3">
    <source>
        <dbReference type="ARBA" id="ARBA00022692"/>
    </source>
</evidence>
<dbReference type="GO" id="GO:0008168">
    <property type="term" value="F:methyltransferase activity"/>
    <property type="evidence" value="ECO:0007669"/>
    <property type="project" value="UniProtKB-KW"/>
</dbReference>
<feature type="transmembrane region" description="Helical" evidence="7">
    <location>
        <begin position="141"/>
        <end position="165"/>
    </location>
</feature>
<keyword evidence="5 7" id="KW-0472">Membrane</keyword>
<sequence>MMLPPYSQDSSYSSLMEYLRRMFHKKQMDLEYTFSQMVYLCIAPRKVCQLTIYRHQTKGRWSRDDPAFVVIQVLFLAVSGIAYGVCFSHTFLQVLRVFLIGIVVHFLLLGSLVAAVCNFIANRHLRVRTFQGLDQRVPFLYSFDVHCNAFFPTFLLLYVVQYFLFPLLLSDRVVSCIFGNALCSIALMYYCYITCLGYSTLPFIRNAQVFLYPAIVGLVIAVVFTVTRTNLSVKFFHILGVPPHFNNNRFGGSLAKRWLDVRMHDMYVRRAQRDMYRSRAAYKLLQLDDRFSIFRKNQRVIDLGCYSGGWSQVALKRTRVGESDSVVIGVDKVRMDALQLHTFVQGDITEPSTIDAVKRALGENKKAHVLLSDMAPNVTGRRADDHLEITELNMKTLDVMESILGVKGWLVMKTFFGPETQKLRTFLESRFYKVRASRPHATRPESREVYLIASGYRGRGVSIASEVNERARVRKEGWELEQPPKVRIPQNEAGAIRQEEELERRAKTSAGVMPEE</sequence>
<protein>
    <submittedName>
        <fullName evidence="9">2' O-ribose methyltransferase</fullName>
    </submittedName>
</protein>
<evidence type="ECO:0000256" key="1">
    <source>
        <dbReference type="ARBA" id="ARBA00004141"/>
    </source>
</evidence>
<dbReference type="PANTHER" id="PTHR12841:SF6">
    <property type="entry name" value="PROTEIN UNC-50 HOMOLOG"/>
    <property type="match status" value="1"/>
</dbReference>
<keyword evidence="3 7" id="KW-0812">Transmembrane</keyword>
<dbReference type="AlphaFoldDB" id="A0A7J6RP31"/>
<comment type="similarity">
    <text evidence="2">Belongs to the unc-50 family.</text>
</comment>
<dbReference type="InterPro" id="IPR029063">
    <property type="entry name" value="SAM-dependent_MTases_sf"/>
</dbReference>
<name>A0A7J6RP31_PEROL</name>
<keyword evidence="4 7" id="KW-1133">Transmembrane helix</keyword>
<dbReference type="SUPFAM" id="SSF53335">
    <property type="entry name" value="S-adenosyl-L-methionine-dependent methyltransferases"/>
    <property type="match status" value="1"/>
</dbReference>
<proteinExistence type="inferred from homology"/>
<gene>
    <name evidence="9" type="primary">MRM2</name>
    <name evidence="9" type="ORF">FOZ62_029929</name>
</gene>
<keyword evidence="9" id="KW-0489">Methyltransferase</keyword>
<dbReference type="GO" id="GO:0001510">
    <property type="term" value="P:RNA methylation"/>
    <property type="evidence" value="ECO:0007669"/>
    <property type="project" value="InterPro"/>
</dbReference>
<evidence type="ECO:0000256" key="7">
    <source>
        <dbReference type="SAM" id="Phobius"/>
    </source>
</evidence>
<comment type="subcellular location">
    <subcellularLocation>
        <location evidence="1">Membrane</location>
        <topology evidence="1">Multi-pass membrane protein</topology>
    </subcellularLocation>
</comment>
<dbReference type="InterPro" id="IPR002877">
    <property type="entry name" value="RNA_MeTrfase_FtsJ_dom"/>
</dbReference>